<evidence type="ECO:0000256" key="3">
    <source>
        <dbReference type="ARBA" id="ARBA00004406"/>
    </source>
</evidence>
<comment type="subcellular location">
    <subcellularLocation>
        <location evidence="3">Endoplasmic reticulum membrane</location>
        <topology evidence="3">Peripheral membrane protein</topology>
    </subcellularLocation>
    <subcellularLocation>
        <location evidence="2">Microsome membrane</location>
        <topology evidence="2">Peripheral membrane protein</topology>
    </subcellularLocation>
</comment>
<evidence type="ECO:0000256" key="13">
    <source>
        <dbReference type="SAM" id="Phobius"/>
    </source>
</evidence>
<dbReference type="SUPFAM" id="SSF48264">
    <property type="entry name" value="Cytochrome P450"/>
    <property type="match status" value="1"/>
</dbReference>
<keyword evidence="13" id="KW-1133">Transmembrane helix</keyword>
<dbReference type="PANTHER" id="PTHR24291:SF189">
    <property type="entry name" value="CYTOCHROME P450 4C3-RELATED"/>
    <property type="match status" value="1"/>
</dbReference>
<evidence type="ECO:0000313" key="15">
    <source>
        <dbReference type="Proteomes" id="UP001159363"/>
    </source>
</evidence>
<keyword evidence="12 13" id="KW-0472">Membrane</keyword>
<keyword evidence="7" id="KW-0256">Endoplasmic reticulum</keyword>
<dbReference type="Pfam" id="PF00067">
    <property type="entry name" value="p450"/>
    <property type="match status" value="1"/>
</dbReference>
<proteinExistence type="inferred from homology"/>
<dbReference type="InterPro" id="IPR001128">
    <property type="entry name" value="Cyt_P450"/>
</dbReference>
<keyword evidence="6" id="KW-0479">Metal-binding</keyword>
<evidence type="ECO:0000256" key="10">
    <source>
        <dbReference type="ARBA" id="ARBA00023004"/>
    </source>
</evidence>
<keyword evidence="15" id="KW-1185">Reference proteome</keyword>
<keyword evidence="8" id="KW-0492">Microsome</keyword>
<sequence>MGFNAESFLQYRLQPQSLTAGMKSRIFLAAAAIAVLAATSWRWLSRRRLRKLASMIPGPPTLPIIGNLSVIMGTNDQAFRNLWNFSKQYFLTCRLWFPSCLVVFVADGEDLKTLLNSISCLSREFVRKPVSLANLHHDIYLAKPEDLVRQRKVIYPAFKIGILKKYVPIMFRKSEELMENIEQTNHEEFDIHKLIKICITDSIFSPLMGVNANLFAKRQKSFQEALHYLGQFIVEGFRKPWLCLVLIFMSSRTFRNVSEKRRIMVDTIDSITKEHEEKMLFFYQIGNFKEENATESLNGQLLTKLMDHTYGNQTPTLNTDEMEMDISTIYYAAFDTTPVAIAFVLSLLGFHTQVQEHLQGMKYLKQVIQETLRLYPPVPFAPREVSNDVDIKGYTIPAGTVVTFNYMA</sequence>
<organism evidence="14 15">
    <name type="scientific">Dryococelus australis</name>
    <dbReference type="NCBI Taxonomy" id="614101"/>
    <lineage>
        <taxon>Eukaryota</taxon>
        <taxon>Metazoa</taxon>
        <taxon>Ecdysozoa</taxon>
        <taxon>Arthropoda</taxon>
        <taxon>Hexapoda</taxon>
        <taxon>Insecta</taxon>
        <taxon>Pterygota</taxon>
        <taxon>Neoptera</taxon>
        <taxon>Polyneoptera</taxon>
        <taxon>Phasmatodea</taxon>
        <taxon>Verophasmatodea</taxon>
        <taxon>Anareolatae</taxon>
        <taxon>Phasmatidae</taxon>
        <taxon>Eurycanthinae</taxon>
        <taxon>Dryococelus</taxon>
    </lineage>
</organism>
<evidence type="ECO:0000313" key="14">
    <source>
        <dbReference type="EMBL" id="KAJ8870779.1"/>
    </source>
</evidence>
<dbReference type="InterPro" id="IPR050196">
    <property type="entry name" value="Cytochrome_P450_Monoox"/>
</dbReference>
<evidence type="ECO:0000256" key="6">
    <source>
        <dbReference type="ARBA" id="ARBA00022723"/>
    </source>
</evidence>
<protein>
    <recommendedName>
        <fullName evidence="16">Cytochrome P450</fullName>
    </recommendedName>
</protein>
<dbReference type="PANTHER" id="PTHR24291">
    <property type="entry name" value="CYTOCHROME P450 FAMILY 4"/>
    <property type="match status" value="1"/>
</dbReference>
<evidence type="ECO:0008006" key="16">
    <source>
        <dbReference type="Google" id="ProtNLM"/>
    </source>
</evidence>
<evidence type="ECO:0000256" key="11">
    <source>
        <dbReference type="ARBA" id="ARBA00023033"/>
    </source>
</evidence>
<name>A0ABQ9GGH4_9NEOP</name>
<keyword evidence="5" id="KW-0349">Heme</keyword>
<evidence type="ECO:0000256" key="5">
    <source>
        <dbReference type="ARBA" id="ARBA00022617"/>
    </source>
</evidence>
<evidence type="ECO:0000256" key="12">
    <source>
        <dbReference type="ARBA" id="ARBA00023136"/>
    </source>
</evidence>
<keyword evidence="13" id="KW-0812">Transmembrane</keyword>
<gene>
    <name evidence="14" type="ORF">PR048_027078</name>
</gene>
<accession>A0ABQ9GGH4</accession>
<dbReference type="Proteomes" id="UP001159363">
    <property type="component" value="Chromosome 11"/>
</dbReference>
<keyword evidence="10" id="KW-0408">Iron</keyword>
<evidence type="ECO:0000256" key="8">
    <source>
        <dbReference type="ARBA" id="ARBA00022848"/>
    </source>
</evidence>
<reference evidence="14 15" key="1">
    <citation type="submission" date="2023-02" db="EMBL/GenBank/DDBJ databases">
        <title>LHISI_Scaffold_Assembly.</title>
        <authorList>
            <person name="Stuart O.P."/>
            <person name="Cleave R."/>
            <person name="Magrath M.J.L."/>
            <person name="Mikheyev A.S."/>
        </authorList>
    </citation>
    <scope>NUCLEOTIDE SEQUENCE [LARGE SCALE GENOMIC DNA]</scope>
    <source>
        <strain evidence="14">Daus_M_001</strain>
        <tissue evidence="14">Leg muscle</tissue>
    </source>
</reference>
<evidence type="ECO:0000256" key="1">
    <source>
        <dbReference type="ARBA" id="ARBA00001971"/>
    </source>
</evidence>
<dbReference type="Gene3D" id="1.10.630.10">
    <property type="entry name" value="Cytochrome P450"/>
    <property type="match status" value="1"/>
</dbReference>
<evidence type="ECO:0000256" key="7">
    <source>
        <dbReference type="ARBA" id="ARBA00022824"/>
    </source>
</evidence>
<dbReference type="EMBL" id="JARBHB010000012">
    <property type="protein sequence ID" value="KAJ8870779.1"/>
    <property type="molecule type" value="Genomic_DNA"/>
</dbReference>
<keyword evidence="11" id="KW-0503">Monooxygenase</keyword>
<comment type="caution">
    <text evidence="14">The sequence shown here is derived from an EMBL/GenBank/DDBJ whole genome shotgun (WGS) entry which is preliminary data.</text>
</comment>
<evidence type="ECO:0000256" key="4">
    <source>
        <dbReference type="ARBA" id="ARBA00010617"/>
    </source>
</evidence>
<evidence type="ECO:0000256" key="9">
    <source>
        <dbReference type="ARBA" id="ARBA00023002"/>
    </source>
</evidence>
<evidence type="ECO:0000256" key="2">
    <source>
        <dbReference type="ARBA" id="ARBA00004174"/>
    </source>
</evidence>
<keyword evidence="9" id="KW-0560">Oxidoreductase</keyword>
<comment type="similarity">
    <text evidence="4">Belongs to the cytochrome P450 family.</text>
</comment>
<feature type="transmembrane region" description="Helical" evidence="13">
    <location>
        <begin position="26"/>
        <end position="44"/>
    </location>
</feature>
<dbReference type="InterPro" id="IPR036396">
    <property type="entry name" value="Cyt_P450_sf"/>
</dbReference>
<comment type="cofactor">
    <cofactor evidence="1">
        <name>heme</name>
        <dbReference type="ChEBI" id="CHEBI:30413"/>
    </cofactor>
</comment>